<keyword evidence="2" id="KW-1185">Reference proteome</keyword>
<reference evidence="1" key="1">
    <citation type="submission" date="2021-02" db="EMBL/GenBank/DDBJ databases">
        <authorList>
            <person name="Nowell W R."/>
        </authorList>
    </citation>
    <scope>NUCLEOTIDE SEQUENCE</scope>
    <source>
        <strain evidence="1">Ploen Becks lab</strain>
    </source>
</reference>
<gene>
    <name evidence="1" type="ORF">OXX778_LOCUS21752</name>
</gene>
<proteinExistence type="predicted"/>
<organism evidence="1 2">
    <name type="scientific">Brachionus calyciflorus</name>
    <dbReference type="NCBI Taxonomy" id="104777"/>
    <lineage>
        <taxon>Eukaryota</taxon>
        <taxon>Metazoa</taxon>
        <taxon>Spiralia</taxon>
        <taxon>Gnathifera</taxon>
        <taxon>Rotifera</taxon>
        <taxon>Eurotatoria</taxon>
        <taxon>Monogononta</taxon>
        <taxon>Pseudotrocha</taxon>
        <taxon>Ploima</taxon>
        <taxon>Brachionidae</taxon>
        <taxon>Brachionus</taxon>
    </lineage>
</organism>
<sequence length="23" mass="2756">MGSLQNKIKEFERYYGVHLRSLS</sequence>
<comment type="caution">
    <text evidence="1">The sequence shown here is derived from an EMBL/GenBank/DDBJ whole genome shotgun (WGS) entry which is preliminary data.</text>
</comment>
<evidence type="ECO:0000313" key="1">
    <source>
        <dbReference type="EMBL" id="CAF1114103.1"/>
    </source>
</evidence>
<dbReference type="Proteomes" id="UP000663879">
    <property type="component" value="Unassembled WGS sequence"/>
</dbReference>
<dbReference type="AlphaFoldDB" id="A0A814Q3X2"/>
<name>A0A814Q3X2_9BILA</name>
<protein>
    <submittedName>
        <fullName evidence="1">Uncharacterized protein</fullName>
    </submittedName>
</protein>
<accession>A0A814Q3X2</accession>
<evidence type="ECO:0000313" key="2">
    <source>
        <dbReference type="Proteomes" id="UP000663879"/>
    </source>
</evidence>
<dbReference type="EMBL" id="CAJNOC010008338">
    <property type="protein sequence ID" value="CAF1114103.1"/>
    <property type="molecule type" value="Genomic_DNA"/>
</dbReference>
<feature type="non-terminal residue" evidence="1">
    <location>
        <position position="1"/>
    </location>
</feature>